<evidence type="ECO:0000313" key="1">
    <source>
        <dbReference type="EMBL" id="JAH30672.1"/>
    </source>
</evidence>
<protein>
    <submittedName>
        <fullName evidence="1">Uncharacterized protein</fullName>
    </submittedName>
</protein>
<dbReference type="EMBL" id="GBXM01077905">
    <property type="protein sequence ID" value="JAH30672.1"/>
    <property type="molecule type" value="Transcribed_RNA"/>
</dbReference>
<reference evidence="1" key="1">
    <citation type="submission" date="2014-11" db="EMBL/GenBank/DDBJ databases">
        <authorList>
            <person name="Amaro Gonzalez C."/>
        </authorList>
    </citation>
    <scope>NUCLEOTIDE SEQUENCE</scope>
</reference>
<accession>A0A0E9RPB4</accession>
<dbReference type="AlphaFoldDB" id="A0A0E9RPB4"/>
<name>A0A0E9RPB4_ANGAN</name>
<organism evidence="1">
    <name type="scientific">Anguilla anguilla</name>
    <name type="common">European freshwater eel</name>
    <name type="synonym">Muraena anguilla</name>
    <dbReference type="NCBI Taxonomy" id="7936"/>
    <lineage>
        <taxon>Eukaryota</taxon>
        <taxon>Metazoa</taxon>
        <taxon>Chordata</taxon>
        <taxon>Craniata</taxon>
        <taxon>Vertebrata</taxon>
        <taxon>Euteleostomi</taxon>
        <taxon>Actinopterygii</taxon>
        <taxon>Neopterygii</taxon>
        <taxon>Teleostei</taxon>
        <taxon>Anguilliformes</taxon>
        <taxon>Anguillidae</taxon>
        <taxon>Anguilla</taxon>
    </lineage>
</organism>
<reference evidence="1" key="2">
    <citation type="journal article" date="2015" name="Fish Shellfish Immunol.">
        <title>Early steps in the European eel (Anguilla anguilla)-Vibrio vulnificus interaction in the gills: Role of the RtxA13 toxin.</title>
        <authorList>
            <person name="Callol A."/>
            <person name="Pajuelo D."/>
            <person name="Ebbesson L."/>
            <person name="Teles M."/>
            <person name="MacKenzie S."/>
            <person name="Amaro C."/>
        </authorList>
    </citation>
    <scope>NUCLEOTIDE SEQUENCE</scope>
</reference>
<sequence length="71" mass="8080">MAAQLFNALMHASLSGVTCYNTSAIYIHIFYFGQLYFSKHSSCLPFQGRASLISQYLSFRAFWEIATSQRS</sequence>
<proteinExistence type="predicted"/>